<evidence type="ECO:0000313" key="2">
    <source>
        <dbReference type="Proteomes" id="UP000027395"/>
    </source>
</evidence>
<keyword evidence="2" id="KW-1185">Reference proteome</keyword>
<evidence type="ECO:0000313" key="1">
    <source>
        <dbReference type="EMBL" id="KEI66062.1"/>
    </source>
</evidence>
<organism evidence="1 2">
    <name type="scientific">Planktothrix agardhii (strain NIVA-CYA 126/8)</name>
    <dbReference type="NCBI Taxonomy" id="388467"/>
    <lineage>
        <taxon>Bacteria</taxon>
        <taxon>Bacillati</taxon>
        <taxon>Cyanobacteriota</taxon>
        <taxon>Cyanophyceae</taxon>
        <taxon>Oscillatoriophycideae</taxon>
        <taxon>Oscillatoriales</taxon>
        <taxon>Microcoleaceae</taxon>
        <taxon>Planktothrix</taxon>
    </lineage>
</organism>
<accession>A0A073CDR2</accession>
<dbReference type="NCBIfam" id="TIGR03698">
    <property type="entry name" value="clan_AA_DTGF"/>
    <property type="match status" value="1"/>
</dbReference>
<dbReference type="HOGENOM" id="CLU_153957_0_0_3"/>
<dbReference type="CDD" id="cd00303">
    <property type="entry name" value="retropepsin_like"/>
    <property type="match status" value="1"/>
</dbReference>
<reference evidence="1 2" key="1">
    <citation type="journal article" date="2014" name="Appl. Environ. Microbiol.">
        <title>Elucidation of insertion elements encoded on plasmids and in vitro construction of shuttle vectors from the toxic cyanobacterium Planktothrix.</title>
        <authorList>
            <person name="Christiansen G."/>
            <person name="Goesmann A."/>
            <person name="Kurmayer R."/>
        </authorList>
    </citation>
    <scope>NUCLEOTIDE SEQUENCE [LARGE SCALE GENOMIC DNA]</scope>
    <source>
        <strain evidence="1 2">NIVA-CYA 126/8</strain>
    </source>
</reference>
<name>A0A073CDR2_PLAA1</name>
<dbReference type="InterPro" id="IPR022274">
    <property type="entry name" value="Peptidase_asp_AF0612"/>
</dbReference>
<dbReference type="STRING" id="388467.A19Y_0930"/>
<protein>
    <recommendedName>
        <fullName evidence="3">Clan AA aspartic protease</fullName>
    </recommendedName>
</protein>
<dbReference type="SUPFAM" id="SSF50630">
    <property type="entry name" value="Acid proteases"/>
    <property type="match status" value="1"/>
</dbReference>
<dbReference type="PATRIC" id="fig|388467.6.peg.866"/>
<gene>
    <name evidence="1" type="ORF">A19Y_0930</name>
</gene>
<sequence length="144" mass="15837">MQLNLMGLTYAEIELISGDDLVLVRRGYIQPENVKKMTVTALVDSGAYMLAINEQIKDELNLLKVDEQLAELADGSRVKLEIVGPVEVRFENRRANVDAMVLPGDSEVLLGAVPLEELDVVILPSEQRLVVNPASPDIAKKSLK</sequence>
<dbReference type="Gene3D" id="2.40.70.10">
    <property type="entry name" value="Acid Proteases"/>
    <property type="match status" value="1"/>
</dbReference>
<dbReference type="eggNOG" id="COG3577">
    <property type="taxonomic scope" value="Bacteria"/>
</dbReference>
<evidence type="ECO:0008006" key="3">
    <source>
        <dbReference type="Google" id="ProtNLM"/>
    </source>
</evidence>
<dbReference type="Proteomes" id="UP000027395">
    <property type="component" value="Chromosome"/>
</dbReference>
<dbReference type="Pfam" id="PF13650">
    <property type="entry name" value="Asp_protease_2"/>
    <property type="match status" value="1"/>
</dbReference>
<dbReference type="EMBL" id="CM002803">
    <property type="protein sequence ID" value="KEI66062.1"/>
    <property type="molecule type" value="Genomic_DNA"/>
</dbReference>
<proteinExistence type="predicted"/>
<dbReference type="AlphaFoldDB" id="A0A073CDR2"/>
<dbReference type="InterPro" id="IPR021109">
    <property type="entry name" value="Peptidase_aspartic_dom_sf"/>
</dbReference>